<evidence type="ECO:0000313" key="2">
    <source>
        <dbReference type="Proteomes" id="UP001054811"/>
    </source>
</evidence>
<dbReference type="EMBL" id="CP091139">
    <property type="protein sequence ID" value="UUT36140.1"/>
    <property type="molecule type" value="Genomic_DNA"/>
</dbReference>
<organism evidence="1 2">
    <name type="scientific">Microbacterium elymi</name>
    <dbReference type="NCBI Taxonomy" id="2909587"/>
    <lineage>
        <taxon>Bacteria</taxon>
        <taxon>Bacillati</taxon>
        <taxon>Actinomycetota</taxon>
        <taxon>Actinomycetes</taxon>
        <taxon>Micrococcales</taxon>
        <taxon>Microbacteriaceae</taxon>
        <taxon>Microbacterium</taxon>
    </lineage>
</organism>
<gene>
    <name evidence="1" type="ORF">L2X98_24065</name>
</gene>
<name>A0ABY5NLS4_9MICO</name>
<dbReference type="RefSeq" id="WP_259612789.1">
    <property type="nucleotide sequence ID" value="NZ_CP091139.2"/>
</dbReference>
<sequence>MTFVRITDVMARNSVLPSAPIFAGSWKIVTKFSNPIQWNVPMPVQSVNAKAPPTVVAT</sequence>
<reference evidence="1" key="1">
    <citation type="submission" date="2022-01" db="EMBL/GenBank/DDBJ databases">
        <title>Microbacterium eymi and Microbacterium rhizovicinus sp. nov., isolated from the rhizospheric soil of Elymus tsukushiensis, a plant native to the Dokdo Islands, Republic of Korea.</title>
        <authorList>
            <person name="Hwang Y.J."/>
        </authorList>
    </citation>
    <scope>NUCLEOTIDE SEQUENCE</scope>
    <source>
        <strain evidence="1">KUDC0405</strain>
    </source>
</reference>
<dbReference type="Proteomes" id="UP001054811">
    <property type="component" value="Chromosome"/>
</dbReference>
<keyword evidence="2" id="KW-1185">Reference proteome</keyword>
<proteinExistence type="predicted"/>
<evidence type="ECO:0000313" key="1">
    <source>
        <dbReference type="EMBL" id="UUT36140.1"/>
    </source>
</evidence>
<protein>
    <submittedName>
        <fullName evidence="1">Uncharacterized protein</fullName>
    </submittedName>
</protein>
<accession>A0ABY5NLS4</accession>